<gene>
    <name evidence="1" type="ORF">Snoj_04270</name>
</gene>
<dbReference type="RefSeq" id="WP_189745571.1">
    <property type="nucleotide sequence ID" value="NZ_BMRL01000018.1"/>
</dbReference>
<accession>A0ABQ3SEG1</accession>
<evidence type="ECO:0000313" key="2">
    <source>
        <dbReference type="Proteomes" id="UP000613974"/>
    </source>
</evidence>
<dbReference type="InterPro" id="IPR025855">
    <property type="entry name" value="Replic_Relax"/>
</dbReference>
<evidence type="ECO:0000313" key="1">
    <source>
        <dbReference type="EMBL" id="GHI66509.1"/>
    </source>
</evidence>
<proteinExistence type="predicted"/>
<organism evidence="1 2">
    <name type="scientific">Streptomyces nojiriensis</name>
    <dbReference type="NCBI Taxonomy" id="66374"/>
    <lineage>
        <taxon>Bacteria</taxon>
        <taxon>Bacillati</taxon>
        <taxon>Actinomycetota</taxon>
        <taxon>Actinomycetes</taxon>
        <taxon>Kitasatosporales</taxon>
        <taxon>Streptomycetaceae</taxon>
        <taxon>Streptomyces</taxon>
    </lineage>
</organism>
<dbReference type="Pfam" id="PF13814">
    <property type="entry name" value="Replic_Relax"/>
    <property type="match status" value="1"/>
</dbReference>
<dbReference type="Proteomes" id="UP000613974">
    <property type="component" value="Unassembled WGS sequence"/>
</dbReference>
<protein>
    <recommendedName>
        <fullName evidence="3">Replication-relaxation</fullName>
    </recommendedName>
</protein>
<dbReference type="EMBL" id="BNEC01000003">
    <property type="protein sequence ID" value="GHI66509.1"/>
    <property type="molecule type" value="Genomic_DNA"/>
</dbReference>
<sequence>MSITMRYLNQLAPQLTARDLAIIYEVGRFKIMTGGQLERLFFADCSDTSRARNRQAVLRRLTEHRVLARVGERRVGGAQRGSASFLYALDVAGQHLSQGISTRPRKPYSWYEPTIAHFLAIAELYVMFREADLSGLFSLLDFQTEPYCWRTFGQRTLKPDAFAQIGIVLPDGRRRKGSFFIEVDRANQYGAKIETKMPQYVAYYQHDRLAQPERAFPRIVFLAPSQQRAGYLSRLVQGRPEVRQLFSVGLLEDPIATLLRF</sequence>
<evidence type="ECO:0008006" key="3">
    <source>
        <dbReference type="Google" id="ProtNLM"/>
    </source>
</evidence>
<dbReference type="GeneID" id="95592880"/>
<comment type="caution">
    <text evidence="1">The sequence shown here is derived from an EMBL/GenBank/DDBJ whole genome shotgun (WGS) entry which is preliminary data.</text>
</comment>
<name>A0ABQ3SEG1_9ACTN</name>
<keyword evidence="2" id="KW-1185">Reference proteome</keyword>
<reference evidence="2" key="1">
    <citation type="submission" date="2023-07" db="EMBL/GenBank/DDBJ databases">
        <title>Whole genome shotgun sequence of Streptomyces nojiriensis NBRC 13794.</title>
        <authorList>
            <person name="Komaki H."/>
            <person name="Tamura T."/>
        </authorList>
    </citation>
    <scope>NUCLEOTIDE SEQUENCE [LARGE SCALE GENOMIC DNA]</scope>
    <source>
        <strain evidence="2">NBRC 13794</strain>
    </source>
</reference>